<name>A0ACC2WP79_9TREE</name>
<protein>
    <submittedName>
        <fullName evidence="1">Uncharacterized protein</fullName>
    </submittedName>
</protein>
<evidence type="ECO:0000313" key="2">
    <source>
        <dbReference type="Proteomes" id="UP001241377"/>
    </source>
</evidence>
<dbReference type="Proteomes" id="UP001241377">
    <property type="component" value="Unassembled WGS sequence"/>
</dbReference>
<gene>
    <name evidence="1" type="ORF">QFC19_000537</name>
</gene>
<dbReference type="EMBL" id="JASBWR010000003">
    <property type="protein sequence ID" value="KAJ9112980.1"/>
    <property type="molecule type" value="Genomic_DNA"/>
</dbReference>
<organism evidence="1 2">
    <name type="scientific">Naganishia cerealis</name>
    <dbReference type="NCBI Taxonomy" id="610337"/>
    <lineage>
        <taxon>Eukaryota</taxon>
        <taxon>Fungi</taxon>
        <taxon>Dikarya</taxon>
        <taxon>Basidiomycota</taxon>
        <taxon>Agaricomycotina</taxon>
        <taxon>Tremellomycetes</taxon>
        <taxon>Filobasidiales</taxon>
        <taxon>Filobasidiaceae</taxon>
        <taxon>Naganishia</taxon>
    </lineage>
</organism>
<comment type="caution">
    <text evidence="1">The sequence shown here is derived from an EMBL/GenBank/DDBJ whole genome shotgun (WGS) entry which is preliminary data.</text>
</comment>
<sequence>MLTKLLLLLAAIALTVGDVLQTQGRNFKVFKDENELVQSKFWSELLLKSTKIVPDLLVYVNSTGSVYLTREELAGKNWSPWLKYRHYLHLQEVHYGDDEQVHRENIAISPCLVSSLSSENMSYTYTLGWDLSFDINFGPRARYTYDTSELGASITANVGLLKTSISNSGSIKCQPSQNGTVQVFGTMTLRYFPDAKQRECNYNVRKKRFEPKSWNKITTKANGREIDGAVFYDLSSMPVMECITKREYQQCNNVADLLDTEWNPSQQDETDTEQE</sequence>
<proteinExistence type="predicted"/>
<reference evidence="1" key="1">
    <citation type="submission" date="2023-04" db="EMBL/GenBank/DDBJ databases">
        <title>Draft Genome sequencing of Naganishia species isolated from polar environments using Oxford Nanopore Technology.</title>
        <authorList>
            <person name="Leo P."/>
            <person name="Venkateswaran K."/>
        </authorList>
    </citation>
    <scope>NUCLEOTIDE SEQUENCE</scope>
    <source>
        <strain evidence="1">MNA-CCFEE 5261</strain>
    </source>
</reference>
<keyword evidence="2" id="KW-1185">Reference proteome</keyword>
<evidence type="ECO:0000313" key="1">
    <source>
        <dbReference type="EMBL" id="KAJ9112980.1"/>
    </source>
</evidence>
<accession>A0ACC2WP79</accession>